<proteinExistence type="predicted"/>
<reference evidence="1 2" key="1">
    <citation type="submission" date="2015-02" db="EMBL/GenBank/DDBJ databases">
        <authorList>
            <person name="Chooi Y.-H."/>
        </authorList>
    </citation>
    <scope>NUCLEOTIDE SEQUENCE [LARGE SCALE GENOMIC DNA]</scope>
    <source>
        <strain evidence="1">E3</strain>
    </source>
</reference>
<sequence>MPGRHGDDPHRSCTVRSLYCTDCVYSCERQHQRFDGVFGASARRVTPCQAGRHDSLAWVWPGSRAGRDHRDPVRRAVRHGTWQQGQTSADDGEDLRAIRSHVRHFPGGGVRHARLLNLCNTHLIHLRCLFVSTRILQMGGDV</sequence>
<dbReference type="EMBL" id="CDSF01000155">
    <property type="protein sequence ID" value="CEP03780.1"/>
    <property type="molecule type" value="Genomic_DNA"/>
</dbReference>
<name>A0A0G4J893_PLABS</name>
<dbReference type="Proteomes" id="UP000039324">
    <property type="component" value="Unassembled WGS sequence"/>
</dbReference>
<evidence type="ECO:0000313" key="2">
    <source>
        <dbReference type="Proteomes" id="UP000039324"/>
    </source>
</evidence>
<evidence type="ECO:0000313" key="1">
    <source>
        <dbReference type="EMBL" id="CEP03780.1"/>
    </source>
</evidence>
<protein>
    <submittedName>
        <fullName evidence="1">Uncharacterized protein</fullName>
    </submittedName>
</protein>
<organism evidence="1 2">
    <name type="scientific">Plasmodiophora brassicae</name>
    <name type="common">Clubroot disease agent</name>
    <dbReference type="NCBI Taxonomy" id="37360"/>
    <lineage>
        <taxon>Eukaryota</taxon>
        <taxon>Sar</taxon>
        <taxon>Rhizaria</taxon>
        <taxon>Endomyxa</taxon>
        <taxon>Phytomyxea</taxon>
        <taxon>Plasmodiophorida</taxon>
        <taxon>Plasmodiophoridae</taxon>
        <taxon>Plasmodiophora</taxon>
    </lineage>
</organism>
<dbReference type="AlphaFoldDB" id="A0A0G4J893"/>
<accession>A0A0G4J893</accession>
<gene>
    <name evidence="1" type="ORF">PBRA_003387</name>
</gene>
<keyword evidence="2" id="KW-1185">Reference proteome</keyword>